<dbReference type="OrthoDB" id="2454247at2"/>
<dbReference type="RefSeq" id="WP_063389343.1">
    <property type="nucleotide sequence ID" value="NZ_CP017703.1"/>
</dbReference>
<evidence type="ECO:0000313" key="1">
    <source>
        <dbReference type="EMBL" id="ASS90814.1"/>
    </source>
</evidence>
<reference evidence="1 4" key="2">
    <citation type="submission" date="2016-10" db="EMBL/GenBank/DDBJ databases">
        <title>The whole genome sequencing and assembly of Aeribacillus pallidus KCTC3564 strain.</title>
        <authorList>
            <person name="Lee Y.-J."/>
            <person name="Park M.-K."/>
            <person name="Yi H."/>
            <person name="Bahn Y.-S."/>
            <person name="Kim J.F."/>
            <person name="Lee D.-W."/>
        </authorList>
    </citation>
    <scope>NUCLEOTIDE SEQUENCE [LARGE SCALE GENOMIC DNA]</scope>
    <source>
        <strain evidence="1 4">KCTC3564</strain>
    </source>
</reference>
<accession>A0A165WCX0</accession>
<evidence type="ECO:0000313" key="3">
    <source>
        <dbReference type="Proteomes" id="UP000076476"/>
    </source>
</evidence>
<sequence length="72" mass="7797">MSKSLDLLFANTEGKTVRINVDEPKDSLTAEQIGQAMETIIQSNVFTSSGGSLVSKKGARIIEQTVTEYTMS</sequence>
<proteinExistence type="predicted"/>
<dbReference type="Pfam" id="PF11148">
    <property type="entry name" value="DUF2922"/>
    <property type="match status" value="1"/>
</dbReference>
<dbReference type="Proteomes" id="UP000214606">
    <property type="component" value="Chromosome"/>
</dbReference>
<dbReference type="AlphaFoldDB" id="A0A165WCX0"/>
<dbReference type="Proteomes" id="UP000076476">
    <property type="component" value="Unassembled WGS sequence"/>
</dbReference>
<dbReference type="EMBL" id="LWBR01000072">
    <property type="protein sequence ID" value="KZN94884.1"/>
    <property type="molecule type" value="Genomic_DNA"/>
</dbReference>
<reference evidence="2 3" key="1">
    <citation type="submission" date="2016-04" db="EMBL/GenBank/DDBJ databases">
        <title>Draft genome sequence of Aeribacillus pallidus 8m3 from petroleum reservoir.</title>
        <authorList>
            <person name="Poltaraus A.B."/>
            <person name="Nazina T.N."/>
            <person name="Tourova T.P."/>
            <person name="Malakho S.M."/>
            <person name="Korshunova A.V."/>
            <person name="Sokolova D.S."/>
        </authorList>
    </citation>
    <scope>NUCLEOTIDE SEQUENCE [LARGE SCALE GENOMIC DNA]</scope>
    <source>
        <strain evidence="2 3">8m3</strain>
    </source>
</reference>
<evidence type="ECO:0000313" key="2">
    <source>
        <dbReference type="EMBL" id="KZN94884.1"/>
    </source>
</evidence>
<dbReference type="EMBL" id="CP017703">
    <property type="protein sequence ID" value="ASS90814.1"/>
    <property type="molecule type" value="Genomic_DNA"/>
</dbReference>
<accession>A0A164AHH9</accession>
<gene>
    <name evidence="1" type="ORF">AP3564_11810</name>
    <name evidence="2" type="ORF">AZI98_16470</name>
</gene>
<dbReference type="KEGG" id="apak:AP3564_11810"/>
<organism evidence="2 3">
    <name type="scientific">Aeribacillus pallidus</name>
    <dbReference type="NCBI Taxonomy" id="33936"/>
    <lineage>
        <taxon>Bacteria</taxon>
        <taxon>Bacillati</taxon>
        <taxon>Bacillota</taxon>
        <taxon>Bacilli</taxon>
        <taxon>Bacillales</taxon>
        <taxon>Bacillaceae</taxon>
        <taxon>Aeribacillus</taxon>
    </lineage>
</organism>
<dbReference type="STRING" id="33936.AZI98_16470"/>
<protein>
    <submittedName>
        <fullName evidence="2">Uncharacterized protein</fullName>
    </submittedName>
</protein>
<keyword evidence="3" id="KW-1185">Reference proteome</keyword>
<evidence type="ECO:0000313" key="4">
    <source>
        <dbReference type="Proteomes" id="UP000214606"/>
    </source>
</evidence>
<dbReference type="InterPro" id="IPR021321">
    <property type="entry name" value="DUF2922"/>
</dbReference>
<name>A0A165WCX0_9BACI</name>